<keyword evidence="2 5" id="KW-0489">Methyltransferase</keyword>
<evidence type="ECO:0000256" key="6">
    <source>
        <dbReference type="SAM" id="MobiDB-lite"/>
    </source>
</evidence>
<dbReference type="EC" id="2.1.1.-" evidence="5"/>
<protein>
    <recommendedName>
        <fullName evidence="5">Protein N-terminal and lysine N-methyltransferase EFM7</fullName>
        <ecNumber evidence="5">2.1.1.-</ecNumber>
    </recommendedName>
    <alternativeName>
        <fullName evidence="5">Elongation factor methyltransferase 7</fullName>
    </alternativeName>
</protein>
<dbReference type="SUPFAM" id="SSF53335">
    <property type="entry name" value="S-adenosyl-L-methionine-dependent methyltransferases"/>
    <property type="match status" value="1"/>
</dbReference>
<reference evidence="7" key="1">
    <citation type="journal article" date="2020" name="Front. Microbiol.">
        <title>Phenotypic and Genetic Characterization of the Cheese Ripening Yeast Geotrichum candidum.</title>
        <authorList>
            <person name="Perkins V."/>
            <person name="Vignola S."/>
            <person name="Lessard M.H."/>
            <person name="Plante P.L."/>
            <person name="Corbeil J."/>
            <person name="Dugat-Bony E."/>
            <person name="Frenette M."/>
            <person name="Labrie S."/>
        </authorList>
    </citation>
    <scope>NUCLEOTIDE SEQUENCE</scope>
    <source>
        <strain evidence="7">LMA-70</strain>
    </source>
</reference>
<dbReference type="CDD" id="cd02440">
    <property type="entry name" value="AdoMet_MTases"/>
    <property type="match status" value="1"/>
</dbReference>
<keyword evidence="3 5" id="KW-0808">Transferase</keyword>
<evidence type="ECO:0000313" key="7">
    <source>
        <dbReference type="EMBL" id="KAF5103178.1"/>
    </source>
</evidence>
<feature type="binding site" evidence="5">
    <location>
        <position position="144"/>
    </location>
    <ligand>
        <name>S-adenosyl-L-methionine</name>
        <dbReference type="ChEBI" id="CHEBI:59789"/>
    </ligand>
</feature>
<dbReference type="Pfam" id="PF10294">
    <property type="entry name" value="Methyltransf_16"/>
    <property type="match status" value="1"/>
</dbReference>
<sequence length="259" mass="29287">MSDDEFFGEESLFQEPQDYYQPPPEAHSTTFERQFPSPECPTPTTLTMHLVGKSPLWGHLLWNAGKATTDYIDKHRAELVTGKTVLELGAGAGLPSIVSSLSASKVVVTDYPDPDLLQNLEKNRVASGIDPAISDRIAVEGYIWGESIADLTKHLPNNEEKFDFVILSDLVFNHTEHHKLLKTSKMAVKPETGRILVVFSPHRPKLFHKDLEFFDVATSDEYGFEILDKFELDYTPMFEEDDETKEIRGKVFGYLLKLP</sequence>
<dbReference type="Gene3D" id="3.40.50.150">
    <property type="entry name" value="Vaccinia Virus protein VP39"/>
    <property type="match status" value="1"/>
</dbReference>
<accession>A0A9P5G6C8</accession>
<dbReference type="HAMAP" id="MF_03223">
    <property type="entry name" value="Methyltr_EFM7"/>
    <property type="match status" value="1"/>
</dbReference>
<comment type="similarity">
    <text evidence="5">Belongs to the class I-like SAM-binding methyltransferase superfamily. EFM7 family.</text>
</comment>
<dbReference type="GO" id="GO:0032259">
    <property type="term" value="P:methylation"/>
    <property type="evidence" value="ECO:0007669"/>
    <property type="project" value="UniProtKB-KW"/>
</dbReference>
<dbReference type="InterPro" id="IPR025784">
    <property type="entry name" value="EFM7"/>
</dbReference>
<dbReference type="GO" id="GO:0016279">
    <property type="term" value="F:protein-lysine N-methyltransferase activity"/>
    <property type="evidence" value="ECO:0007669"/>
    <property type="project" value="UniProtKB-UniRule"/>
</dbReference>
<evidence type="ECO:0000256" key="2">
    <source>
        <dbReference type="ARBA" id="ARBA00022603"/>
    </source>
</evidence>
<dbReference type="InterPro" id="IPR029063">
    <property type="entry name" value="SAM-dependent_MTases_sf"/>
</dbReference>
<dbReference type="PANTHER" id="PTHR14614:SF10">
    <property type="entry name" value="PROTEIN N-TERMINAL AND LYSINE N-METHYLTRANSFERASE EFM7"/>
    <property type="match status" value="1"/>
</dbReference>
<feature type="binding site" evidence="5">
    <location>
        <position position="168"/>
    </location>
    <ligand>
        <name>S-adenosyl-L-methionine</name>
        <dbReference type="ChEBI" id="CHEBI:59789"/>
    </ligand>
</feature>
<evidence type="ECO:0000256" key="1">
    <source>
        <dbReference type="ARBA" id="ARBA00022490"/>
    </source>
</evidence>
<evidence type="ECO:0000256" key="3">
    <source>
        <dbReference type="ARBA" id="ARBA00022679"/>
    </source>
</evidence>
<keyword evidence="4 5" id="KW-0949">S-adenosyl-L-methionine</keyword>
<dbReference type="PANTHER" id="PTHR14614">
    <property type="entry name" value="HEPATOCELLULAR CARCINOMA-ASSOCIATED ANTIGEN"/>
    <property type="match status" value="1"/>
</dbReference>
<dbReference type="GO" id="GO:0005737">
    <property type="term" value="C:cytoplasm"/>
    <property type="evidence" value="ECO:0007669"/>
    <property type="project" value="UniProtKB-SubCell"/>
</dbReference>
<evidence type="ECO:0000256" key="4">
    <source>
        <dbReference type="ARBA" id="ARBA00022691"/>
    </source>
</evidence>
<dbReference type="EMBL" id="QQZK01000025">
    <property type="protein sequence ID" value="KAF5103178.1"/>
    <property type="molecule type" value="Genomic_DNA"/>
</dbReference>
<feature type="region of interest" description="Disordered" evidence="6">
    <location>
        <begin position="12"/>
        <end position="39"/>
    </location>
</feature>
<dbReference type="PROSITE" id="PS51560">
    <property type="entry name" value="SAM_MT_NNT1"/>
    <property type="match status" value="1"/>
</dbReference>
<comment type="caution">
    <text evidence="7">The sequence shown here is derived from an EMBL/GenBank/DDBJ whole genome shotgun (WGS) entry which is preliminary data.</text>
</comment>
<proteinExistence type="inferred from homology"/>
<organism evidence="7 8">
    <name type="scientific">Geotrichum candidum</name>
    <name type="common">Oospora lactis</name>
    <name type="synonym">Dipodascus geotrichum</name>
    <dbReference type="NCBI Taxonomy" id="1173061"/>
    <lineage>
        <taxon>Eukaryota</taxon>
        <taxon>Fungi</taxon>
        <taxon>Dikarya</taxon>
        <taxon>Ascomycota</taxon>
        <taxon>Saccharomycotina</taxon>
        <taxon>Dipodascomycetes</taxon>
        <taxon>Dipodascales</taxon>
        <taxon>Dipodascaceae</taxon>
        <taxon>Geotrichum</taxon>
    </lineage>
</organism>
<gene>
    <name evidence="5" type="primary">EFM7</name>
    <name evidence="7" type="ORF">DV451_001621</name>
</gene>
<feature type="binding site" evidence="5">
    <location>
        <position position="62"/>
    </location>
    <ligand>
        <name>S-adenosyl-L-methionine</name>
        <dbReference type="ChEBI" id="CHEBI:59789"/>
    </ligand>
</feature>
<dbReference type="Proteomes" id="UP000750522">
    <property type="component" value="Unassembled WGS sequence"/>
</dbReference>
<keyword evidence="1 5" id="KW-0963">Cytoplasm</keyword>
<feature type="binding site" evidence="5">
    <location>
        <position position="110"/>
    </location>
    <ligand>
        <name>S-adenosyl-L-methionine</name>
        <dbReference type="ChEBI" id="CHEBI:59789"/>
    </ligand>
</feature>
<reference evidence="7" key="2">
    <citation type="submission" date="2020-01" db="EMBL/GenBank/DDBJ databases">
        <authorList>
            <person name="Perkins V."/>
            <person name="Lessard M.-H."/>
            <person name="Dugat-Bony E."/>
            <person name="Frenette M."/>
            <person name="Labrie S."/>
        </authorList>
    </citation>
    <scope>NUCLEOTIDE SEQUENCE</scope>
    <source>
        <strain evidence="7">LMA-70</strain>
    </source>
</reference>
<dbReference type="GO" id="GO:0071885">
    <property type="term" value="F:N-terminal protein N-methyltransferase activity"/>
    <property type="evidence" value="ECO:0007669"/>
    <property type="project" value="UniProtKB-UniRule"/>
</dbReference>
<evidence type="ECO:0000256" key="5">
    <source>
        <dbReference type="HAMAP-Rule" id="MF_03223"/>
    </source>
</evidence>
<dbReference type="InterPro" id="IPR019410">
    <property type="entry name" value="Methyltransf_16"/>
</dbReference>
<evidence type="ECO:0000313" key="8">
    <source>
        <dbReference type="Proteomes" id="UP000750522"/>
    </source>
</evidence>
<name>A0A9P5G6C8_GEOCN</name>
<feature type="binding site" evidence="5">
    <location>
        <begin position="89"/>
        <end position="91"/>
    </location>
    <ligand>
        <name>S-adenosyl-L-methionine</name>
        <dbReference type="ChEBI" id="CHEBI:59789"/>
    </ligand>
</feature>
<comment type="function">
    <text evidence="5">S-adenosyl-L-methionine-dependent protein methyltransferase that trimethylates the N-terminal glycine 'Gly-2' of elongation factor 1-alpha, before also catalyzing the mono- and dimethylation of 'Lys-3'.</text>
</comment>
<dbReference type="AlphaFoldDB" id="A0A9P5G6C8"/>
<comment type="subcellular location">
    <subcellularLocation>
        <location evidence="5">Cytoplasm</location>
    </subcellularLocation>
</comment>